<dbReference type="InterPro" id="IPR003410">
    <property type="entry name" value="HYR_dom"/>
</dbReference>
<organism evidence="4 5">
    <name type="scientific">Sediminibacterium goheungense</name>
    <dbReference type="NCBI Taxonomy" id="1086393"/>
    <lineage>
        <taxon>Bacteria</taxon>
        <taxon>Pseudomonadati</taxon>
        <taxon>Bacteroidota</taxon>
        <taxon>Chitinophagia</taxon>
        <taxon>Chitinophagales</taxon>
        <taxon>Chitinophagaceae</taxon>
        <taxon>Sediminibacterium</taxon>
    </lineage>
</organism>
<dbReference type="InterPro" id="IPR011050">
    <property type="entry name" value="Pectin_lyase_fold/virulence"/>
</dbReference>
<dbReference type="Pfam" id="PF02494">
    <property type="entry name" value="HYR"/>
    <property type="match status" value="2"/>
</dbReference>
<evidence type="ECO:0000256" key="2">
    <source>
        <dbReference type="SAM" id="SignalP"/>
    </source>
</evidence>
<feature type="domain" description="HYR" evidence="3">
    <location>
        <begin position="686"/>
        <end position="781"/>
    </location>
</feature>
<dbReference type="SUPFAM" id="SSF51126">
    <property type="entry name" value="Pectin lyase-like"/>
    <property type="match status" value="2"/>
</dbReference>
<feature type="chain" id="PRO_5020992886" evidence="2">
    <location>
        <begin position="24"/>
        <end position="1230"/>
    </location>
</feature>
<feature type="signal peptide" evidence="2">
    <location>
        <begin position="1"/>
        <end position="23"/>
    </location>
</feature>
<proteinExistence type="predicted"/>
<dbReference type="SMART" id="SM00710">
    <property type="entry name" value="PbH1"/>
    <property type="match status" value="6"/>
</dbReference>
<dbReference type="EMBL" id="SNWP01000010">
    <property type="protein sequence ID" value="TDO28450.1"/>
    <property type="molecule type" value="Genomic_DNA"/>
</dbReference>
<dbReference type="Proteomes" id="UP000295741">
    <property type="component" value="Unassembled WGS sequence"/>
</dbReference>
<evidence type="ECO:0000259" key="3">
    <source>
        <dbReference type="PROSITE" id="PS50825"/>
    </source>
</evidence>
<protein>
    <submittedName>
        <fullName evidence="4">HYR domain-containing protein</fullName>
    </submittedName>
</protein>
<dbReference type="InterPro" id="IPR026444">
    <property type="entry name" value="Secre_tail"/>
</dbReference>
<comment type="caution">
    <text evidence="4">The sequence shown here is derived from an EMBL/GenBank/DDBJ whole genome shotgun (WGS) entry which is preliminary data.</text>
</comment>
<dbReference type="PROSITE" id="PS50825">
    <property type="entry name" value="HYR"/>
    <property type="match status" value="1"/>
</dbReference>
<evidence type="ECO:0000256" key="1">
    <source>
        <dbReference type="ARBA" id="ARBA00022737"/>
    </source>
</evidence>
<keyword evidence="2" id="KW-0732">Signal</keyword>
<keyword evidence="1" id="KW-0677">Repeat</keyword>
<dbReference type="InterPro" id="IPR012334">
    <property type="entry name" value="Pectin_lyas_fold"/>
</dbReference>
<dbReference type="RefSeq" id="WP_133472991.1">
    <property type="nucleotide sequence ID" value="NZ_SNWP01000010.1"/>
</dbReference>
<dbReference type="Gene3D" id="2.160.20.10">
    <property type="entry name" value="Single-stranded right-handed beta-helix, Pectin lyase-like"/>
    <property type="match status" value="2"/>
</dbReference>
<dbReference type="OrthoDB" id="355609at2"/>
<dbReference type="InterPro" id="IPR006626">
    <property type="entry name" value="PbH1"/>
</dbReference>
<accession>A0A4R6IZX0</accession>
<gene>
    <name evidence="4" type="ORF">BC659_0516</name>
</gene>
<reference evidence="4 5" key="1">
    <citation type="submission" date="2019-03" db="EMBL/GenBank/DDBJ databases">
        <title>Genomic Encyclopedia of Archaeal and Bacterial Type Strains, Phase II (KMG-II): from individual species to whole genera.</title>
        <authorList>
            <person name="Goeker M."/>
        </authorList>
    </citation>
    <scope>NUCLEOTIDE SEQUENCE [LARGE SCALE GENOMIC DNA]</scope>
    <source>
        <strain evidence="4 5">DSM 28323</strain>
    </source>
</reference>
<name>A0A4R6IZX0_9BACT</name>
<dbReference type="NCBIfam" id="TIGR04183">
    <property type="entry name" value="Por_Secre_tail"/>
    <property type="match status" value="1"/>
</dbReference>
<dbReference type="AlphaFoldDB" id="A0A4R6IZX0"/>
<evidence type="ECO:0000313" key="5">
    <source>
        <dbReference type="Proteomes" id="UP000295741"/>
    </source>
</evidence>
<evidence type="ECO:0000313" key="4">
    <source>
        <dbReference type="EMBL" id="TDO28450.1"/>
    </source>
</evidence>
<keyword evidence="5" id="KW-1185">Reference proteome</keyword>
<sequence>MSKKLPILFSFFAFLLLITTTNAQTNYYVSASGGDNLNDGLSPATAKSSIAAAIAAAANGDIINIGAGTYVQTTTLQVNKSLTIKPQGSAGSVTIQTSGGTYLFLVTAPQVSISNLVITKTDDSPLQNLIGVQANNFELAGCNISGQYAMTGGNVSRALEVSGGLTGLNIHDNTIYNLRQPGYINNNVTGTITNNHVYGTRGWVIMSDCAVNFSGNSWGAGSAANYYDIAILNATVNKYTDIAAVSAANNDATIENQHSSYGSPVLSLVFVNASYGGATKNGSFRDPYATITQAIPRVAAGGKIIVSPGTYTGNHVINKQGISLLSTGGASVTHINSSVIGQNTIALNSGINNVTIGASGKGFTITGFDSNGSIETAAIYLLGSHTNIRIEGNEIVANGEHGIASNFNTAIDNIIINENTFSGKTFTGTEPGGCGSGTQFTAGNNVPRQLVVLGGSNTVTNSKNVTFTNNRITGITGGYNSASACYQGNTQITIDVIGATISGNIFDGITSTGSSLRTRGNATSIYCNTFYNRNLGERATHIFFFDGDPLVNAYPNSIYGILESNAFPGGATGFIAGNIPGNNGTYFIYRDTVQATAVNAALGNSLPMANGFTGLSVFLDPLFDQSVVNDANACGATVNLEMPEAYNVCGNTGTITKDFSGNFFPIGTTKVTWTVTDKYGNTDTVSQSVTVIDNQLPSIEVTSSVTHCFASSGSYQVPQIMVSDNCGIQSVSYAVSGATSRTGTGIDASGIFNVGTSTVTYTVTDVNGNLKTGSFDVVITPEPATGYAVSSPDAFCNQLVVTANTTPGASYVWKQGTTVVSTQQALTLGLTNADGIYALTTTSANGCSSAPSLFTYNKQSVAANYTILVYDDVKLGVGNKLASGSVGVMRIFGKAIFEQNSALTGTGAFVKAPRIYRNGTGISLPSVINGTANVVLPVMKYNTASTRNLRNYTVNKNITTTVTGNYADLTIREGANVVLTGDNFKKIEIGAGARVLFNAPVVNIAELIVLAGTNSLNTSVRFASDAEVRISNKVKLLSNSRINPDQRKVTFYMGDGNKDDERFGVNGTNIQFTGNVYLPKGLMKLSQEGKAINNTSGVFMTGFFITEDLESNISNVIWNSYTCGNGPALVSNAWTSSQFITSDAKTTEDDFTVQVIGNPSTSYFILKLQSRSSLPVQIRVLDAAGRMVEAKANNNANSTVQIGHDFRPGVYYAELQQGSNRKIVQLMKMR</sequence>